<evidence type="ECO:0000313" key="3">
    <source>
        <dbReference type="EMBL" id="MDX5995463.1"/>
    </source>
</evidence>
<dbReference type="RefSeq" id="WP_162275018.1">
    <property type="nucleotide sequence ID" value="NZ_CBCSET010000010.1"/>
</dbReference>
<dbReference type="EMBL" id="JAWXXP010000001">
    <property type="protein sequence ID" value="MDX5995418.1"/>
    <property type="molecule type" value="Genomic_DNA"/>
</dbReference>
<dbReference type="EMBL" id="JAWXXP010000001">
    <property type="protein sequence ID" value="MDX5990448.1"/>
    <property type="molecule type" value="Genomic_DNA"/>
</dbReference>
<name>A0A1G7JES2_9GAMM</name>
<proteinExistence type="predicted"/>
<dbReference type="Proteomes" id="UP000182413">
    <property type="component" value="Unassembled WGS sequence"/>
</dbReference>
<evidence type="ECO:0000313" key="2">
    <source>
        <dbReference type="EMBL" id="MDX5995418.1"/>
    </source>
</evidence>
<gene>
    <name evidence="4" type="ORF">SAMN05216575_106198</name>
    <name evidence="1" type="ORF">SIM71_00025</name>
    <name evidence="2" type="ORF">SIM71_25430</name>
    <name evidence="3" type="ORF">SIM71_25660</name>
</gene>
<organism evidence="4 5">
    <name type="scientific">Ectopseudomonas alcaliphila</name>
    <dbReference type="NCBI Taxonomy" id="101564"/>
    <lineage>
        <taxon>Bacteria</taxon>
        <taxon>Pseudomonadati</taxon>
        <taxon>Pseudomonadota</taxon>
        <taxon>Gammaproteobacteria</taxon>
        <taxon>Pseudomonadales</taxon>
        <taxon>Pseudomonadaceae</taxon>
        <taxon>Ectopseudomonas</taxon>
    </lineage>
</organism>
<evidence type="ECO:0000313" key="5">
    <source>
        <dbReference type="Proteomes" id="UP000182413"/>
    </source>
</evidence>
<evidence type="ECO:0000313" key="1">
    <source>
        <dbReference type="EMBL" id="MDX5990448.1"/>
    </source>
</evidence>
<dbReference type="AlphaFoldDB" id="A0A1G7JES2"/>
<keyword evidence="6" id="KW-1185">Reference proteome</keyword>
<accession>A0A1G7JES2</accession>
<dbReference type="EMBL" id="FNAE01000006">
    <property type="protein sequence ID" value="SDF22989.1"/>
    <property type="molecule type" value="Genomic_DNA"/>
</dbReference>
<reference evidence="4 5" key="1">
    <citation type="submission" date="2016-10" db="EMBL/GenBank/DDBJ databases">
        <authorList>
            <person name="de Groot N.N."/>
        </authorList>
    </citation>
    <scope>NUCLEOTIDE SEQUENCE [LARGE SCALE GENOMIC DNA]</scope>
    <source>
        <strain evidence="4 5">JCM 10630</strain>
    </source>
</reference>
<evidence type="ECO:0000313" key="6">
    <source>
        <dbReference type="Proteomes" id="UP001278050"/>
    </source>
</evidence>
<dbReference type="EMBL" id="JAWXXP010000002">
    <property type="protein sequence ID" value="MDX5995463.1"/>
    <property type="molecule type" value="Genomic_DNA"/>
</dbReference>
<dbReference type="Proteomes" id="UP001278050">
    <property type="component" value="Unassembled WGS sequence"/>
</dbReference>
<evidence type="ECO:0000313" key="4">
    <source>
        <dbReference type="EMBL" id="SDF22989.1"/>
    </source>
</evidence>
<protein>
    <submittedName>
        <fullName evidence="4">Uncharacterized protein</fullName>
    </submittedName>
</protein>
<reference evidence="1 6" key="2">
    <citation type="submission" date="2023-11" db="EMBL/GenBank/DDBJ databases">
        <title>MicrobeMod: A computational toolkit for identifying prokaryotic methylation and restriction-modification with nanopore sequencing.</title>
        <authorList>
            <person name="Crits-Christoph A."/>
            <person name="Kang S.C."/>
            <person name="Lee H."/>
            <person name="Ostrov N."/>
        </authorList>
    </citation>
    <scope>NUCLEOTIDE SEQUENCE [LARGE SCALE GENOMIC DNA]</scope>
    <source>
        <strain evidence="1 6">ATCC BAA-571</strain>
    </source>
</reference>
<sequence>MNTAAKKPTAQFEEVAGKTLTQARELAARYGYGEPVFTSISGGLCVLRFEVKA</sequence>